<evidence type="ECO:0000259" key="2">
    <source>
        <dbReference type="Pfam" id="PF16254"/>
    </source>
</evidence>
<dbReference type="SUPFAM" id="SSF53187">
    <property type="entry name" value="Zn-dependent exopeptidases"/>
    <property type="match status" value="1"/>
</dbReference>
<dbReference type="Gene3D" id="3.40.630.10">
    <property type="entry name" value="Zn peptidases"/>
    <property type="match status" value="1"/>
</dbReference>
<dbReference type="RefSeq" id="WP_379289837.1">
    <property type="nucleotide sequence ID" value="NZ_JBHTIU010000069.1"/>
</dbReference>
<dbReference type="Pfam" id="PF16254">
    <property type="entry name" value="DUF4910"/>
    <property type="match status" value="1"/>
</dbReference>
<evidence type="ECO:0000313" key="4">
    <source>
        <dbReference type="Proteomes" id="UP001597120"/>
    </source>
</evidence>
<sequence>METNPRQHRMKRWMERYCQWNRVPVGKDTSLFARELAEQLGARLHMIPSGTECLTWIIPDQWTVHEAYIETLDGHRIADFHSHPIRLQSYSAPFSGVVSRDQLLKHISVHPLYKDKLVYESRWQFRPGSKTDWGFTLTQEEVNRLTEDQYRVHIDVEFSQGTLDIVDWKLPGDAADTILLAAHTCHPGQVNDGLACIAVLIELFRALQRRTRRLYTYRLVLGPEYYAAAGLLHYGPGIEEIRYAIFLDMPGHSQPLSFSRSFRGNSYIDRITRNVLKFSEPGYVEADYRGLYGNDEMFYDGPDFEIPTVGICRRDYEHYHTNQDNLQNCDFNKLEETLALLEQIIDVLESDCIPTRTYRGPLQLSRYHLYIDPLHDPKGYRSLQAAQILMNGQRSCLEIAEELEIDYRFVRSLVDQLKQKGLVTTRPVTSPVRIRPVRTVTIQGKIL</sequence>
<organism evidence="3 4">
    <name type="scientific">Paenibacillus residui</name>
    <dbReference type="NCBI Taxonomy" id="629724"/>
    <lineage>
        <taxon>Bacteria</taxon>
        <taxon>Bacillati</taxon>
        <taxon>Bacillota</taxon>
        <taxon>Bacilli</taxon>
        <taxon>Bacillales</taxon>
        <taxon>Paenibacillaceae</taxon>
        <taxon>Paenibacillus</taxon>
    </lineage>
</organism>
<name>A0ABW3DBU7_9BACL</name>
<dbReference type="Proteomes" id="UP001597120">
    <property type="component" value="Unassembled WGS sequence"/>
</dbReference>
<comment type="caution">
    <text evidence="3">The sequence shown here is derived from an EMBL/GenBank/DDBJ whole genome shotgun (WGS) entry which is preliminary data.</text>
</comment>
<protein>
    <submittedName>
        <fullName evidence="3">DUF4910 domain-containing protein</fullName>
    </submittedName>
</protein>
<gene>
    <name evidence="3" type="ORF">ACFQ03_17810</name>
</gene>
<dbReference type="Gene3D" id="3.50.30.90">
    <property type="match status" value="1"/>
</dbReference>
<reference evidence="4" key="1">
    <citation type="journal article" date="2019" name="Int. J. Syst. Evol. Microbiol.">
        <title>The Global Catalogue of Microorganisms (GCM) 10K type strain sequencing project: providing services to taxonomists for standard genome sequencing and annotation.</title>
        <authorList>
            <consortium name="The Broad Institute Genomics Platform"/>
            <consortium name="The Broad Institute Genome Sequencing Center for Infectious Disease"/>
            <person name="Wu L."/>
            <person name="Ma J."/>
        </authorList>
    </citation>
    <scope>NUCLEOTIDE SEQUENCE [LARGE SCALE GENOMIC DNA]</scope>
    <source>
        <strain evidence="4">CCUG 57263</strain>
    </source>
</reference>
<dbReference type="InterPro" id="IPR036390">
    <property type="entry name" value="WH_DNA-bd_sf"/>
</dbReference>
<dbReference type="Pfam" id="PF09940">
    <property type="entry name" value="DUF2172"/>
    <property type="match status" value="1"/>
</dbReference>
<keyword evidence="4" id="KW-1185">Reference proteome</keyword>
<proteinExistence type="predicted"/>
<feature type="domain" description="DUF2172" evidence="1">
    <location>
        <begin position="61"/>
        <end position="156"/>
    </location>
</feature>
<evidence type="ECO:0000313" key="3">
    <source>
        <dbReference type="EMBL" id="MFD0870998.1"/>
    </source>
</evidence>
<dbReference type="InterPro" id="IPR032589">
    <property type="entry name" value="DUF4910"/>
</dbReference>
<dbReference type="InterPro" id="IPR032610">
    <property type="entry name" value="DUF2172"/>
</dbReference>
<evidence type="ECO:0000259" key="1">
    <source>
        <dbReference type="Pfam" id="PF09940"/>
    </source>
</evidence>
<feature type="domain" description="DUF4910" evidence="2">
    <location>
        <begin position="16"/>
        <end position="351"/>
    </location>
</feature>
<accession>A0ABW3DBU7</accession>
<dbReference type="SUPFAM" id="SSF46785">
    <property type="entry name" value="Winged helix' DNA-binding domain"/>
    <property type="match status" value="1"/>
</dbReference>
<dbReference type="EMBL" id="JBHTIU010000069">
    <property type="protein sequence ID" value="MFD0870998.1"/>
    <property type="molecule type" value="Genomic_DNA"/>
</dbReference>